<sequence>MKFSLAAILFAAGIHAAALQPRVDPGCPADMPHQVSTQIYLCCAYIVDPDQCCDRDGDKGRGFKACPETTE</sequence>
<proteinExistence type="predicted"/>
<feature type="chain" id="PRO_5025047101" evidence="1">
    <location>
        <begin position="17"/>
        <end position="71"/>
    </location>
</feature>
<feature type="signal peptide" evidence="1">
    <location>
        <begin position="1"/>
        <end position="16"/>
    </location>
</feature>
<keyword evidence="1" id="KW-0732">Signal</keyword>
<reference evidence="2 3" key="1">
    <citation type="journal article" date="2019" name="Sci. Rep.">
        <title>A multi-omics analysis of the grapevine pathogen Lasiodiplodia theobromae reveals that temperature affects the expression of virulence- and pathogenicity-related genes.</title>
        <authorList>
            <person name="Felix C."/>
            <person name="Meneses R."/>
            <person name="Goncalves M.F.M."/>
            <person name="Tilleman L."/>
            <person name="Duarte A.S."/>
            <person name="Jorrin-Novo J.V."/>
            <person name="Van de Peer Y."/>
            <person name="Deforce D."/>
            <person name="Van Nieuwerburgh F."/>
            <person name="Esteves A.C."/>
            <person name="Alves A."/>
        </authorList>
    </citation>
    <scope>NUCLEOTIDE SEQUENCE [LARGE SCALE GENOMIC DNA]</scope>
    <source>
        <strain evidence="2 3">LA-SOL3</strain>
    </source>
</reference>
<evidence type="ECO:0000313" key="3">
    <source>
        <dbReference type="Proteomes" id="UP000325902"/>
    </source>
</evidence>
<evidence type="ECO:0000256" key="1">
    <source>
        <dbReference type="SAM" id="SignalP"/>
    </source>
</evidence>
<protein>
    <submittedName>
        <fullName evidence="2">Uncharacterized protein</fullName>
    </submittedName>
</protein>
<dbReference type="AlphaFoldDB" id="A0A5N5DBZ5"/>
<dbReference type="EMBL" id="VCHE01000035">
    <property type="protein sequence ID" value="KAB2575231.1"/>
    <property type="molecule type" value="Genomic_DNA"/>
</dbReference>
<accession>A0A5N5DBZ5</accession>
<keyword evidence="3" id="KW-1185">Reference proteome</keyword>
<dbReference type="Proteomes" id="UP000325902">
    <property type="component" value="Unassembled WGS sequence"/>
</dbReference>
<dbReference type="OrthoDB" id="10370584at2759"/>
<gene>
    <name evidence="2" type="ORF">DBV05_g6151</name>
</gene>
<organism evidence="2 3">
    <name type="scientific">Lasiodiplodia theobromae</name>
    <dbReference type="NCBI Taxonomy" id="45133"/>
    <lineage>
        <taxon>Eukaryota</taxon>
        <taxon>Fungi</taxon>
        <taxon>Dikarya</taxon>
        <taxon>Ascomycota</taxon>
        <taxon>Pezizomycotina</taxon>
        <taxon>Dothideomycetes</taxon>
        <taxon>Dothideomycetes incertae sedis</taxon>
        <taxon>Botryosphaeriales</taxon>
        <taxon>Botryosphaeriaceae</taxon>
        <taxon>Lasiodiplodia</taxon>
    </lineage>
</organism>
<name>A0A5N5DBZ5_9PEZI</name>
<comment type="caution">
    <text evidence="2">The sequence shown here is derived from an EMBL/GenBank/DDBJ whole genome shotgun (WGS) entry which is preliminary data.</text>
</comment>
<evidence type="ECO:0000313" key="2">
    <source>
        <dbReference type="EMBL" id="KAB2575231.1"/>
    </source>
</evidence>